<dbReference type="PRINTS" id="PR00081">
    <property type="entry name" value="GDHRDH"/>
</dbReference>
<dbReference type="GO" id="GO:0016616">
    <property type="term" value="F:oxidoreductase activity, acting on the CH-OH group of donors, NAD or NADP as acceptor"/>
    <property type="evidence" value="ECO:0007669"/>
    <property type="project" value="TreeGrafter"/>
</dbReference>
<accession>A0AAW8QYD7</accession>
<dbReference type="Gene3D" id="3.40.50.720">
    <property type="entry name" value="NAD(P)-binding Rossmann-like Domain"/>
    <property type="match status" value="1"/>
</dbReference>
<dbReference type="RefSeq" id="WP_311359972.1">
    <property type="nucleotide sequence ID" value="NZ_JAVRIE010000001.1"/>
</dbReference>
<dbReference type="InterPro" id="IPR020904">
    <property type="entry name" value="Sc_DH/Rdtase_CS"/>
</dbReference>
<dbReference type="Proteomes" id="UP001249020">
    <property type="component" value="Unassembled WGS sequence"/>
</dbReference>
<organism evidence="3 4">
    <name type="scientific">Brumicola blandensis</name>
    <dbReference type="NCBI Taxonomy" id="3075611"/>
    <lineage>
        <taxon>Bacteria</taxon>
        <taxon>Pseudomonadati</taxon>
        <taxon>Pseudomonadota</taxon>
        <taxon>Gammaproteobacteria</taxon>
        <taxon>Alteromonadales</taxon>
        <taxon>Alteromonadaceae</taxon>
        <taxon>Brumicola</taxon>
    </lineage>
</organism>
<dbReference type="PANTHER" id="PTHR42760">
    <property type="entry name" value="SHORT-CHAIN DEHYDROGENASES/REDUCTASES FAMILY MEMBER"/>
    <property type="match status" value="1"/>
</dbReference>
<comment type="caution">
    <text evidence="3">The sequence shown here is derived from an EMBL/GenBank/DDBJ whole genome shotgun (WGS) entry which is preliminary data.</text>
</comment>
<dbReference type="SUPFAM" id="SSF51735">
    <property type="entry name" value="NAD(P)-binding Rossmann-fold domains"/>
    <property type="match status" value="1"/>
</dbReference>
<proteinExistence type="inferred from homology"/>
<reference evidence="3 4" key="1">
    <citation type="submission" date="2023-09" db="EMBL/GenBank/DDBJ databases">
        <authorList>
            <person name="Rey-Velasco X."/>
        </authorList>
    </citation>
    <scope>NUCLEOTIDE SEQUENCE [LARGE SCALE GENOMIC DNA]</scope>
    <source>
        <strain evidence="3 4">W409</strain>
    </source>
</reference>
<evidence type="ECO:0000313" key="3">
    <source>
        <dbReference type="EMBL" id="MDT0581159.1"/>
    </source>
</evidence>
<evidence type="ECO:0000256" key="2">
    <source>
        <dbReference type="RuleBase" id="RU000363"/>
    </source>
</evidence>
<sequence>MLNVLITGGAGDWASSFKEQHQQRFDITTVSRKDLDVSSPEAVANFFADKSFDVVINNAGSIHPARFADADPQKWINDINVNLIGTFLVSQAAVKAKPDTQIINISSTAAFNAYGNWSSYCSAKAGVLTLSKSLANDGYDAYCVCPGAIDTKFRDGLNLSNANAMTCEHLSKYIVDIIDGKYQSGDVLFIRKDEFVLNP</sequence>
<dbReference type="PRINTS" id="PR00080">
    <property type="entry name" value="SDRFAMILY"/>
</dbReference>
<evidence type="ECO:0000313" key="4">
    <source>
        <dbReference type="Proteomes" id="UP001249020"/>
    </source>
</evidence>
<gene>
    <name evidence="3" type="ORF">RM544_01285</name>
</gene>
<dbReference type="InterPro" id="IPR036291">
    <property type="entry name" value="NAD(P)-bd_dom_sf"/>
</dbReference>
<name>A0AAW8QYD7_9ALTE</name>
<evidence type="ECO:0000256" key="1">
    <source>
        <dbReference type="ARBA" id="ARBA00006484"/>
    </source>
</evidence>
<dbReference type="EMBL" id="JAVRIE010000001">
    <property type="protein sequence ID" value="MDT0581159.1"/>
    <property type="molecule type" value="Genomic_DNA"/>
</dbReference>
<dbReference type="Pfam" id="PF00106">
    <property type="entry name" value="adh_short"/>
    <property type="match status" value="1"/>
</dbReference>
<dbReference type="PROSITE" id="PS00061">
    <property type="entry name" value="ADH_SHORT"/>
    <property type="match status" value="1"/>
</dbReference>
<dbReference type="InterPro" id="IPR002347">
    <property type="entry name" value="SDR_fam"/>
</dbReference>
<keyword evidence="4" id="KW-1185">Reference proteome</keyword>
<protein>
    <submittedName>
        <fullName evidence="3">SDR family NAD(P)-dependent oxidoreductase</fullName>
    </submittedName>
</protein>
<dbReference type="AlphaFoldDB" id="A0AAW8QYD7"/>
<comment type="similarity">
    <text evidence="1 2">Belongs to the short-chain dehydrogenases/reductases (SDR) family.</text>
</comment>
<dbReference type="CDD" id="cd05233">
    <property type="entry name" value="SDR_c"/>
    <property type="match status" value="1"/>
</dbReference>